<accession>S8DNM3</accession>
<dbReference type="AlphaFoldDB" id="S8DNM3"/>
<dbReference type="EMBL" id="AUSU01004705">
    <property type="protein sequence ID" value="EPS64618.1"/>
    <property type="molecule type" value="Genomic_DNA"/>
</dbReference>
<reference evidence="1 2" key="1">
    <citation type="journal article" date="2013" name="BMC Genomics">
        <title>The miniature genome of a carnivorous plant Genlisea aurea contains a low number of genes and short non-coding sequences.</title>
        <authorList>
            <person name="Leushkin E.V."/>
            <person name="Sutormin R.A."/>
            <person name="Nabieva E.R."/>
            <person name="Penin A.A."/>
            <person name="Kondrashov A.S."/>
            <person name="Logacheva M.D."/>
        </authorList>
    </citation>
    <scope>NUCLEOTIDE SEQUENCE [LARGE SCALE GENOMIC DNA]</scope>
</reference>
<evidence type="ECO:0000313" key="2">
    <source>
        <dbReference type="Proteomes" id="UP000015453"/>
    </source>
</evidence>
<gene>
    <name evidence="1" type="ORF">M569_10164</name>
</gene>
<comment type="caution">
    <text evidence="1">The sequence shown here is derived from an EMBL/GenBank/DDBJ whole genome shotgun (WGS) entry which is preliminary data.</text>
</comment>
<sequence>MGIFSRRRQTIEDTQRFFNTNFKFYERLNHWTSSESEEDIPATEEFEVSTRKSNRIFSSDAD</sequence>
<organism evidence="1 2">
    <name type="scientific">Genlisea aurea</name>
    <dbReference type="NCBI Taxonomy" id="192259"/>
    <lineage>
        <taxon>Eukaryota</taxon>
        <taxon>Viridiplantae</taxon>
        <taxon>Streptophyta</taxon>
        <taxon>Embryophyta</taxon>
        <taxon>Tracheophyta</taxon>
        <taxon>Spermatophyta</taxon>
        <taxon>Magnoliopsida</taxon>
        <taxon>eudicotyledons</taxon>
        <taxon>Gunneridae</taxon>
        <taxon>Pentapetalae</taxon>
        <taxon>asterids</taxon>
        <taxon>lamiids</taxon>
        <taxon>Lamiales</taxon>
        <taxon>Lentibulariaceae</taxon>
        <taxon>Genlisea</taxon>
    </lineage>
</organism>
<keyword evidence="2" id="KW-1185">Reference proteome</keyword>
<evidence type="ECO:0000313" key="1">
    <source>
        <dbReference type="EMBL" id="EPS64618.1"/>
    </source>
</evidence>
<proteinExistence type="predicted"/>
<dbReference type="Proteomes" id="UP000015453">
    <property type="component" value="Unassembled WGS sequence"/>
</dbReference>
<name>S8DNM3_9LAMI</name>
<protein>
    <submittedName>
        <fullName evidence="1">Uncharacterized protein</fullName>
    </submittedName>
</protein>